<organism evidence="1 2">
    <name type="scientific">Diphasiastrum complanatum</name>
    <name type="common">Issler's clubmoss</name>
    <name type="synonym">Lycopodium complanatum</name>
    <dbReference type="NCBI Taxonomy" id="34168"/>
    <lineage>
        <taxon>Eukaryota</taxon>
        <taxon>Viridiplantae</taxon>
        <taxon>Streptophyta</taxon>
        <taxon>Embryophyta</taxon>
        <taxon>Tracheophyta</taxon>
        <taxon>Lycopodiopsida</taxon>
        <taxon>Lycopodiales</taxon>
        <taxon>Lycopodiaceae</taxon>
        <taxon>Lycopodioideae</taxon>
        <taxon>Diphasiastrum</taxon>
    </lineage>
</organism>
<sequence length="510" mass="55065">MLRISYSRRLRLLKVGADSKRHISSSIVQRQAVPAVATQPPSGGFLSWLLGDKPAVKVPPLHEPLEGVKVPSPLPDFVKPAETKLSVLPNGLKVASENTMGPTATIGIYVNSGSMYENPLNFGVTHLLEKMAFKSTLNRSHLRLVREVEAIGGNITASASREQMSYTGDAIKTHMPEMVELLVDSVRNPVFHAWEVKEQLAAIKVESAEASKNPQTLLLEALHSAGYAGALGQPLLAPESALVRLNPDVLHEFIAENYTAPRMVLAASGVDHNELLSVAEPLLADLPAVPLTQPPVSEYVGGDWRGQADTPRTHVAVAFEVPGGWRNEKDAITATVLQTLLGGGGSFSAGGPGKGMYSRLYLRVLNHYGDVESFTAFSAVYNDTGLFGIHATSGSDFVPQLVNLATNEFISVATPGDVTELELQRAKNTTISLILMNLESRVVVTEDIGRQILTYGSRKPVTELVEAVNSITLKDISDVAERIITTPLTMASWGDVVHVPRYDEVASRFE</sequence>
<dbReference type="EMBL" id="CM055098">
    <property type="protein sequence ID" value="KAJ7548999.1"/>
    <property type="molecule type" value="Genomic_DNA"/>
</dbReference>
<dbReference type="Proteomes" id="UP001162992">
    <property type="component" value="Chromosome 7"/>
</dbReference>
<evidence type="ECO:0000313" key="2">
    <source>
        <dbReference type="Proteomes" id="UP001162992"/>
    </source>
</evidence>
<reference evidence="2" key="1">
    <citation type="journal article" date="2024" name="Proc. Natl. Acad. Sci. U.S.A.">
        <title>Extraordinary preservation of gene collinearity over three hundred million years revealed in homosporous lycophytes.</title>
        <authorList>
            <person name="Li C."/>
            <person name="Wickell D."/>
            <person name="Kuo L.Y."/>
            <person name="Chen X."/>
            <person name="Nie B."/>
            <person name="Liao X."/>
            <person name="Peng D."/>
            <person name="Ji J."/>
            <person name="Jenkins J."/>
            <person name="Williams M."/>
            <person name="Shu S."/>
            <person name="Plott C."/>
            <person name="Barry K."/>
            <person name="Rajasekar S."/>
            <person name="Grimwood J."/>
            <person name="Han X."/>
            <person name="Sun S."/>
            <person name="Hou Z."/>
            <person name="He W."/>
            <person name="Dai G."/>
            <person name="Sun C."/>
            <person name="Schmutz J."/>
            <person name="Leebens-Mack J.H."/>
            <person name="Li F.W."/>
            <person name="Wang L."/>
        </authorList>
    </citation>
    <scope>NUCLEOTIDE SEQUENCE [LARGE SCALE GENOMIC DNA]</scope>
    <source>
        <strain evidence="2">cv. PW_Plant_1</strain>
    </source>
</reference>
<gene>
    <name evidence="1" type="ORF">O6H91_07G035900</name>
</gene>
<protein>
    <submittedName>
        <fullName evidence="1">Uncharacterized protein</fullName>
    </submittedName>
</protein>
<comment type="caution">
    <text evidence="1">The sequence shown here is derived from an EMBL/GenBank/DDBJ whole genome shotgun (WGS) entry which is preliminary data.</text>
</comment>
<evidence type="ECO:0000313" key="1">
    <source>
        <dbReference type="EMBL" id="KAJ7548999.1"/>
    </source>
</evidence>
<proteinExistence type="predicted"/>
<name>A0ACC2D3X6_DIPCM</name>
<keyword evidence="2" id="KW-1185">Reference proteome</keyword>
<accession>A0ACC2D3X6</accession>